<dbReference type="Pfam" id="PF07662">
    <property type="entry name" value="Nucleos_tra2_C"/>
    <property type="match status" value="1"/>
</dbReference>
<dbReference type="GO" id="GO:0005337">
    <property type="term" value="F:nucleoside transmembrane transporter activity"/>
    <property type="evidence" value="ECO:0007669"/>
    <property type="project" value="InterPro"/>
</dbReference>
<comment type="similarity">
    <text evidence="2">Belongs to the concentrative nucleoside transporter (CNT) (TC 2.A.41) family.</text>
</comment>
<feature type="transmembrane region" description="Helical" evidence="7">
    <location>
        <begin position="29"/>
        <end position="47"/>
    </location>
</feature>
<dbReference type="Pfam" id="PF07670">
    <property type="entry name" value="Gate"/>
    <property type="match status" value="1"/>
</dbReference>
<reference evidence="12" key="1">
    <citation type="submission" date="2016-07" db="EMBL/GenBank/DDBJ databases">
        <authorList>
            <person name="Florea S."/>
            <person name="Webb J.S."/>
            <person name="Jaromczyk J."/>
            <person name="Schardl C.L."/>
        </authorList>
    </citation>
    <scope>NUCLEOTIDE SEQUENCE [LARGE SCALE GENOMIC DNA]</scope>
    <source>
        <strain evidence="12">Z6</strain>
    </source>
</reference>
<dbReference type="RefSeq" id="WP_068719383.1">
    <property type="nucleotide sequence ID" value="NZ_LWDV01000010.1"/>
</dbReference>
<evidence type="ECO:0000256" key="5">
    <source>
        <dbReference type="ARBA" id="ARBA00022989"/>
    </source>
</evidence>
<evidence type="ECO:0000256" key="6">
    <source>
        <dbReference type="ARBA" id="ARBA00023136"/>
    </source>
</evidence>
<dbReference type="GO" id="GO:0015293">
    <property type="term" value="F:symporter activity"/>
    <property type="evidence" value="ECO:0007669"/>
    <property type="project" value="TreeGrafter"/>
</dbReference>
<evidence type="ECO:0000256" key="1">
    <source>
        <dbReference type="ARBA" id="ARBA00004651"/>
    </source>
</evidence>
<comment type="caution">
    <text evidence="11">The sequence shown here is derived from an EMBL/GenBank/DDBJ whole genome shotgun (WGS) entry which is preliminary data.</text>
</comment>
<evidence type="ECO:0000259" key="9">
    <source>
        <dbReference type="Pfam" id="PF07662"/>
    </source>
</evidence>
<dbReference type="PANTHER" id="PTHR10590:SF4">
    <property type="entry name" value="SOLUTE CARRIER FAMILY 28 MEMBER 3"/>
    <property type="match status" value="1"/>
</dbReference>
<keyword evidence="3" id="KW-1003">Cell membrane</keyword>
<keyword evidence="6 7" id="KW-0472">Membrane</keyword>
<feature type="domain" description="Concentrative nucleoside transporter N-terminal" evidence="8">
    <location>
        <begin position="8"/>
        <end position="81"/>
    </location>
</feature>
<name>A0A1C0A5Q0_9FIRM</name>
<sequence length="396" mass="41739">MSRLIGVVGMFVLIGIAYLISEDRKKIDIRPVIGGLLLQLAFAFTILKLPIGKVVFQKLSDFIATILGFSTKGAEFLFGSLMSTGFSFALSVIPTIIFFSSLMSVLYYLGAIQRVVEFMAKVMKKVMNLSGAESLSAAANVFVGQTEAPLVVKRFVPNMTRSELMALMSGGMATVAGGVMAGYIGMGIDAGYLLAASIMSAPAALMMAKIVVPETKESVTSGEMKVDIEVNNANIIDAAAEGASEGLKLALNVAAMLLAFVSIIALINYPLSYLGTSLEQILGYIFAPLSLVMGVPMAEITEVGSLLGQKMALNEFVAYTQLAEMIKEGLLSHKAELIATFALCGFSNFSSIAIQIGGLGSLAPERRGELAQLGVRSLVAGSLATYMTATIAGILM</sequence>
<protein>
    <submittedName>
        <fullName evidence="11">Na+ dependent nucleoside transporter domain-containing protein</fullName>
    </submittedName>
</protein>
<evidence type="ECO:0000313" key="11">
    <source>
        <dbReference type="EMBL" id="OCL25471.1"/>
    </source>
</evidence>
<feature type="transmembrane region" description="Helical" evidence="7">
    <location>
        <begin position="88"/>
        <end position="109"/>
    </location>
</feature>
<gene>
    <name evidence="11" type="ORF">U472_14080</name>
</gene>
<evidence type="ECO:0000259" key="8">
    <source>
        <dbReference type="Pfam" id="PF01773"/>
    </source>
</evidence>
<evidence type="ECO:0000259" key="10">
    <source>
        <dbReference type="Pfam" id="PF07670"/>
    </source>
</evidence>
<dbReference type="InterPro" id="IPR008276">
    <property type="entry name" value="C_nuclsd_transpt"/>
</dbReference>
<feature type="transmembrane region" description="Helical" evidence="7">
    <location>
        <begin position="281"/>
        <end position="301"/>
    </location>
</feature>
<organism evidence="11 12">
    <name type="scientific">Orenia metallireducens</name>
    <dbReference type="NCBI Taxonomy" id="1413210"/>
    <lineage>
        <taxon>Bacteria</taxon>
        <taxon>Bacillati</taxon>
        <taxon>Bacillota</taxon>
        <taxon>Clostridia</taxon>
        <taxon>Halanaerobiales</taxon>
        <taxon>Halobacteroidaceae</taxon>
        <taxon>Orenia</taxon>
    </lineage>
</organism>
<evidence type="ECO:0000256" key="2">
    <source>
        <dbReference type="ARBA" id="ARBA00009033"/>
    </source>
</evidence>
<reference evidence="11 12" key="2">
    <citation type="submission" date="2016-08" db="EMBL/GenBank/DDBJ databases">
        <title>Orenia metallireducens sp. nov. strain Z6, a Novel Metal-reducing Firmicute from the Deep Subsurface.</title>
        <authorList>
            <person name="Maxim B.I."/>
            <person name="Kenneth K."/>
            <person name="Flynn T.M."/>
            <person name="Oloughlin E.J."/>
            <person name="Locke R.A."/>
            <person name="Weber J.R."/>
            <person name="Egan S.M."/>
            <person name="Mackie R.I."/>
            <person name="Cann I.K."/>
        </authorList>
    </citation>
    <scope>NUCLEOTIDE SEQUENCE [LARGE SCALE GENOMIC DNA]</scope>
    <source>
        <strain evidence="11 12">Z6</strain>
    </source>
</reference>
<feature type="domain" description="Concentrative nucleoside transporter C-terminal" evidence="9">
    <location>
        <begin position="192"/>
        <end position="393"/>
    </location>
</feature>
<dbReference type="GO" id="GO:0005886">
    <property type="term" value="C:plasma membrane"/>
    <property type="evidence" value="ECO:0007669"/>
    <property type="project" value="UniProtKB-SubCell"/>
</dbReference>
<accession>A0A1C0A5Q0</accession>
<evidence type="ECO:0000256" key="7">
    <source>
        <dbReference type="SAM" id="Phobius"/>
    </source>
</evidence>
<proteinExistence type="inferred from homology"/>
<dbReference type="AlphaFoldDB" id="A0A1C0A5Q0"/>
<feature type="transmembrane region" description="Helical" evidence="7">
    <location>
        <begin position="249"/>
        <end position="269"/>
    </location>
</feature>
<dbReference type="Pfam" id="PF01773">
    <property type="entry name" value="Nucleos_tra2_N"/>
    <property type="match status" value="1"/>
</dbReference>
<dbReference type="EMBL" id="LWDV01000010">
    <property type="protein sequence ID" value="OCL25471.1"/>
    <property type="molecule type" value="Genomic_DNA"/>
</dbReference>
<feature type="transmembrane region" description="Helical" evidence="7">
    <location>
        <begin position="377"/>
        <end position="395"/>
    </location>
</feature>
<keyword evidence="4 7" id="KW-0812">Transmembrane</keyword>
<feature type="domain" description="Nucleoside transporter/FeoB GTPase Gate" evidence="10">
    <location>
        <begin position="90"/>
        <end position="187"/>
    </location>
</feature>
<keyword evidence="12" id="KW-1185">Reference proteome</keyword>
<dbReference type="InterPro" id="IPR011642">
    <property type="entry name" value="Gate_dom"/>
</dbReference>
<feature type="transmembrane region" description="Helical" evidence="7">
    <location>
        <begin position="164"/>
        <end position="184"/>
    </location>
</feature>
<evidence type="ECO:0000256" key="4">
    <source>
        <dbReference type="ARBA" id="ARBA00022692"/>
    </source>
</evidence>
<dbReference type="InterPro" id="IPR002668">
    <property type="entry name" value="CNT_N_dom"/>
</dbReference>
<evidence type="ECO:0000313" key="12">
    <source>
        <dbReference type="Proteomes" id="UP000093514"/>
    </source>
</evidence>
<feature type="transmembrane region" description="Helical" evidence="7">
    <location>
        <begin position="337"/>
        <end position="357"/>
    </location>
</feature>
<dbReference type="OrthoDB" id="9766455at2"/>
<dbReference type="Proteomes" id="UP000093514">
    <property type="component" value="Unassembled WGS sequence"/>
</dbReference>
<evidence type="ECO:0000256" key="3">
    <source>
        <dbReference type="ARBA" id="ARBA00022475"/>
    </source>
</evidence>
<dbReference type="InterPro" id="IPR011657">
    <property type="entry name" value="CNT_C_dom"/>
</dbReference>
<keyword evidence="5 7" id="KW-1133">Transmembrane helix</keyword>
<dbReference type="PANTHER" id="PTHR10590">
    <property type="entry name" value="SODIUM/NUCLEOSIDE COTRANSPORTER"/>
    <property type="match status" value="1"/>
</dbReference>
<comment type="subcellular location">
    <subcellularLocation>
        <location evidence="1">Cell membrane</location>
        <topology evidence="1">Multi-pass membrane protein</topology>
    </subcellularLocation>
</comment>